<dbReference type="InterPro" id="IPR017871">
    <property type="entry name" value="ABC_transporter-like_CS"/>
</dbReference>
<feature type="transmembrane region" description="Helical" evidence="12">
    <location>
        <begin position="1083"/>
        <end position="1109"/>
    </location>
</feature>
<feature type="domain" description="ABC transporter" evidence="13">
    <location>
        <begin position="1274"/>
        <end position="1516"/>
    </location>
</feature>
<dbReference type="PROSITE" id="PS00211">
    <property type="entry name" value="ABC_TRANSPORTER_1"/>
    <property type="match status" value="2"/>
</dbReference>
<dbReference type="FunFam" id="1.20.1560.10:FF:000020">
    <property type="entry name" value="ABC metal ion transporter"/>
    <property type="match status" value="1"/>
</dbReference>
<proteinExistence type="inferred from homology"/>
<dbReference type="GeneID" id="14914395"/>
<dbReference type="GO" id="GO:0016887">
    <property type="term" value="F:ATP hydrolysis activity"/>
    <property type="evidence" value="ECO:0007669"/>
    <property type="project" value="InterPro"/>
</dbReference>
<dbReference type="RefSeq" id="XP_004335853.1">
    <property type="nucleotide sequence ID" value="XM_004335805.1"/>
</dbReference>
<evidence type="ECO:0000256" key="8">
    <source>
        <dbReference type="ARBA" id="ARBA00022840"/>
    </source>
</evidence>
<protein>
    <submittedName>
        <fullName evidence="15">Multidrug resistanceassociated protein, putative</fullName>
    </submittedName>
</protein>
<dbReference type="Pfam" id="PF00664">
    <property type="entry name" value="ABC_membrane"/>
    <property type="match status" value="2"/>
</dbReference>
<keyword evidence="8" id="KW-0067">ATP-binding</keyword>
<dbReference type="Proteomes" id="UP000011083">
    <property type="component" value="Unassembled WGS sequence"/>
</dbReference>
<keyword evidence="9 12" id="KW-1133">Transmembrane helix</keyword>
<dbReference type="Pfam" id="PF00005">
    <property type="entry name" value="ABC_tran"/>
    <property type="match status" value="2"/>
</dbReference>
<dbReference type="SUPFAM" id="SSF90123">
    <property type="entry name" value="ABC transporter transmembrane region"/>
    <property type="match status" value="2"/>
</dbReference>
<dbReference type="SUPFAM" id="SSF52540">
    <property type="entry name" value="P-loop containing nucleoside triphosphate hydrolases"/>
    <property type="match status" value="2"/>
</dbReference>
<dbReference type="Gene3D" id="1.20.1560.10">
    <property type="entry name" value="ABC transporter type 1, transmembrane domain"/>
    <property type="match status" value="2"/>
</dbReference>
<dbReference type="PANTHER" id="PTHR24223">
    <property type="entry name" value="ATP-BINDING CASSETTE SUB-FAMILY C"/>
    <property type="match status" value="1"/>
</dbReference>
<dbReference type="OMA" id="CFETGMR"/>
<dbReference type="PROSITE" id="PS50893">
    <property type="entry name" value="ABC_TRANSPORTER_2"/>
    <property type="match status" value="2"/>
</dbReference>
<dbReference type="InterPro" id="IPR011527">
    <property type="entry name" value="ABC1_TM_dom"/>
</dbReference>
<feature type="transmembrane region" description="Helical" evidence="12">
    <location>
        <begin position="332"/>
        <end position="351"/>
    </location>
</feature>
<dbReference type="GO" id="GO:0000323">
    <property type="term" value="C:lytic vacuole"/>
    <property type="evidence" value="ECO:0007669"/>
    <property type="project" value="UniProtKB-ARBA"/>
</dbReference>
<dbReference type="SMART" id="SM00382">
    <property type="entry name" value="AAA"/>
    <property type="match status" value="2"/>
</dbReference>
<feature type="transmembrane region" description="Helical" evidence="12">
    <location>
        <begin position="101"/>
        <end position="119"/>
    </location>
</feature>
<evidence type="ECO:0000313" key="15">
    <source>
        <dbReference type="EMBL" id="ELR13840.1"/>
    </source>
</evidence>
<evidence type="ECO:0000256" key="1">
    <source>
        <dbReference type="ARBA" id="ARBA00004128"/>
    </source>
</evidence>
<dbReference type="InterPro" id="IPR056227">
    <property type="entry name" value="TMD0_ABC"/>
</dbReference>
<feature type="compositionally biased region" description="Acidic residues" evidence="11">
    <location>
        <begin position="870"/>
        <end position="880"/>
    </location>
</feature>
<dbReference type="FunFam" id="1.20.1560.10:FF:000010">
    <property type="entry name" value="Multidrug resistance-associated ABC transporter"/>
    <property type="match status" value="1"/>
</dbReference>
<feature type="transmembrane region" description="Helical" evidence="12">
    <location>
        <begin position="309"/>
        <end position="325"/>
    </location>
</feature>
<evidence type="ECO:0000256" key="7">
    <source>
        <dbReference type="ARBA" id="ARBA00022741"/>
    </source>
</evidence>
<feature type="compositionally biased region" description="Basic residues" evidence="11">
    <location>
        <begin position="618"/>
        <end position="627"/>
    </location>
</feature>
<reference evidence="15 16" key="1">
    <citation type="journal article" date="2013" name="Genome Biol.">
        <title>Genome of Acanthamoeba castellanii highlights extensive lateral gene transfer and early evolution of tyrosine kinase signaling.</title>
        <authorList>
            <person name="Clarke M."/>
            <person name="Lohan A.J."/>
            <person name="Liu B."/>
            <person name="Lagkouvardos I."/>
            <person name="Roy S."/>
            <person name="Zafar N."/>
            <person name="Bertelli C."/>
            <person name="Schilde C."/>
            <person name="Kianianmomeni A."/>
            <person name="Burglin T.R."/>
            <person name="Frech C."/>
            <person name="Turcotte B."/>
            <person name="Kopec K.O."/>
            <person name="Synnott J.M."/>
            <person name="Choo C."/>
            <person name="Paponov I."/>
            <person name="Finkler A."/>
            <person name="Soon Heng Tan C."/>
            <person name="Hutchins A.P."/>
            <person name="Weinmeier T."/>
            <person name="Rattei T."/>
            <person name="Chu J.S."/>
            <person name="Gimenez G."/>
            <person name="Irimia M."/>
            <person name="Rigden D.J."/>
            <person name="Fitzpatrick D.A."/>
            <person name="Lorenzo-Morales J."/>
            <person name="Bateman A."/>
            <person name="Chiu C.H."/>
            <person name="Tang P."/>
            <person name="Hegemann P."/>
            <person name="Fromm H."/>
            <person name="Raoult D."/>
            <person name="Greub G."/>
            <person name="Miranda-Saavedra D."/>
            <person name="Chen N."/>
            <person name="Nash P."/>
            <person name="Ginger M.L."/>
            <person name="Horn M."/>
            <person name="Schaap P."/>
            <person name="Caler L."/>
            <person name="Loftus B."/>
        </authorList>
    </citation>
    <scope>NUCLEOTIDE SEQUENCE [LARGE SCALE GENOMIC DNA]</scope>
    <source>
        <strain evidence="15 16">Neff</strain>
    </source>
</reference>
<dbReference type="InterPro" id="IPR036640">
    <property type="entry name" value="ABC1_TM_sf"/>
</dbReference>
<dbReference type="GO" id="GO:0140359">
    <property type="term" value="F:ABC-type transporter activity"/>
    <property type="evidence" value="ECO:0007669"/>
    <property type="project" value="InterPro"/>
</dbReference>
<evidence type="ECO:0000256" key="2">
    <source>
        <dbReference type="ARBA" id="ARBA00009726"/>
    </source>
</evidence>
<evidence type="ECO:0000256" key="3">
    <source>
        <dbReference type="ARBA" id="ARBA00022448"/>
    </source>
</evidence>
<evidence type="ECO:0000256" key="10">
    <source>
        <dbReference type="ARBA" id="ARBA00023136"/>
    </source>
</evidence>
<comment type="subcellular location">
    <subcellularLocation>
        <location evidence="1">Vacuole membrane</location>
        <topology evidence="1">Multi-pass membrane protein</topology>
    </subcellularLocation>
</comment>
<feature type="domain" description="ABC transporter" evidence="13">
    <location>
        <begin position="636"/>
        <end position="859"/>
    </location>
</feature>
<organism evidence="15 16">
    <name type="scientific">Acanthamoeba castellanii (strain ATCC 30010 / Neff)</name>
    <dbReference type="NCBI Taxonomy" id="1257118"/>
    <lineage>
        <taxon>Eukaryota</taxon>
        <taxon>Amoebozoa</taxon>
        <taxon>Discosea</taxon>
        <taxon>Longamoebia</taxon>
        <taxon>Centramoebida</taxon>
        <taxon>Acanthamoebidae</taxon>
        <taxon>Acanthamoeba</taxon>
    </lineage>
</organism>
<feature type="domain" description="ABC transmembrane type-1" evidence="14">
    <location>
        <begin position="298"/>
        <end position="575"/>
    </location>
</feature>
<evidence type="ECO:0000256" key="4">
    <source>
        <dbReference type="ARBA" id="ARBA00022554"/>
    </source>
</evidence>
<dbReference type="EMBL" id="KB008074">
    <property type="protein sequence ID" value="ELR13840.1"/>
    <property type="molecule type" value="Genomic_DNA"/>
</dbReference>
<feature type="domain" description="ABC transmembrane type-1" evidence="14">
    <location>
        <begin position="966"/>
        <end position="1237"/>
    </location>
</feature>
<feature type="compositionally biased region" description="Acidic residues" evidence="11">
    <location>
        <begin position="903"/>
        <end position="915"/>
    </location>
</feature>
<feature type="region of interest" description="Disordered" evidence="11">
    <location>
        <begin position="602"/>
        <end position="631"/>
    </location>
</feature>
<feature type="transmembrane region" description="Helical" evidence="12">
    <location>
        <begin position="956"/>
        <end position="977"/>
    </location>
</feature>
<evidence type="ECO:0000259" key="13">
    <source>
        <dbReference type="PROSITE" id="PS50893"/>
    </source>
</evidence>
<keyword evidence="7" id="KW-0547">Nucleotide-binding</keyword>
<dbReference type="KEGG" id="acan:ACA1_076930"/>
<dbReference type="Gene3D" id="3.40.50.300">
    <property type="entry name" value="P-loop containing nucleotide triphosphate hydrolases"/>
    <property type="match status" value="2"/>
</dbReference>
<comment type="similarity">
    <text evidence="2">Belongs to the ABC transporter superfamily. ABCC family. Conjugate transporter (TC 3.A.1.208) subfamily.</text>
</comment>
<gene>
    <name evidence="15" type="ORF">ACA1_076930</name>
</gene>
<feature type="compositionally biased region" description="Basic and acidic residues" evidence="11">
    <location>
        <begin position="602"/>
        <end position="617"/>
    </location>
</feature>
<feature type="transmembrane region" description="Helical" evidence="12">
    <location>
        <begin position="439"/>
        <end position="460"/>
    </location>
</feature>
<feature type="transmembrane region" description="Helical" evidence="12">
    <location>
        <begin position="63"/>
        <end position="89"/>
    </location>
</feature>
<evidence type="ECO:0000256" key="11">
    <source>
        <dbReference type="SAM" id="MobiDB-lite"/>
    </source>
</evidence>
<feature type="transmembrane region" description="Helical" evidence="12">
    <location>
        <begin position="131"/>
        <end position="150"/>
    </location>
</feature>
<evidence type="ECO:0000313" key="16">
    <source>
        <dbReference type="Proteomes" id="UP000011083"/>
    </source>
</evidence>
<dbReference type="OrthoDB" id="6500128at2759"/>
<dbReference type="PROSITE" id="PS50929">
    <property type="entry name" value="ABC_TM1F"/>
    <property type="match status" value="2"/>
</dbReference>
<evidence type="ECO:0000256" key="9">
    <source>
        <dbReference type="ARBA" id="ARBA00022989"/>
    </source>
</evidence>
<feature type="transmembrane region" description="Helical" evidence="12">
    <location>
        <begin position="162"/>
        <end position="180"/>
    </location>
</feature>
<dbReference type="InterPro" id="IPR003439">
    <property type="entry name" value="ABC_transporter-like_ATP-bd"/>
</dbReference>
<feature type="compositionally biased region" description="Basic and acidic residues" evidence="11">
    <location>
        <begin position="916"/>
        <end position="943"/>
    </location>
</feature>
<dbReference type="GO" id="GO:0005524">
    <property type="term" value="F:ATP binding"/>
    <property type="evidence" value="ECO:0007669"/>
    <property type="project" value="UniProtKB-KW"/>
</dbReference>
<dbReference type="STRING" id="1257118.L8GL88"/>
<feature type="region of interest" description="Disordered" evidence="11">
    <location>
        <begin position="862"/>
        <end position="943"/>
    </location>
</feature>
<dbReference type="CDD" id="cd18595">
    <property type="entry name" value="ABC_6TM_MRP1_2_3_6_D1_like"/>
    <property type="match status" value="1"/>
</dbReference>
<evidence type="ECO:0000256" key="6">
    <source>
        <dbReference type="ARBA" id="ARBA00022737"/>
    </source>
</evidence>
<dbReference type="FunFam" id="3.40.50.300:FF:000074">
    <property type="entry name" value="Multidrug resistance-associated protein 5 isoform 1"/>
    <property type="match status" value="1"/>
</dbReference>
<dbReference type="CDD" id="cd03250">
    <property type="entry name" value="ABCC_MRP_domain1"/>
    <property type="match status" value="1"/>
</dbReference>
<dbReference type="InterPro" id="IPR027417">
    <property type="entry name" value="P-loop_NTPase"/>
</dbReference>
<evidence type="ECO:0000256" key="5">
    <source>
        <dbReference type="ARBA" id="ARBA00022692"/>
    </source>
</evidence>
<evidence type="ECO:0000256" key="12">
    <source>
        <dbReference type="SAM" id="Phobius"/>
    </source>
</evidence>
<dbReference type="CDD" id="cd03244">
    <property type="entry name" value="ABCC_MRP_domain2"/>
    <property type="match status" value="1"/>
</dbReference>
<dbReference type="GO" id="GO:0005774">
    <property type="term" value="C:vacuolar membrane"/>
    <property type="evidence" value="ECO:0007669"/>
    <property type="project" value="UniProtKB-SubCell"/>
</dbReference>
<dbReference type="Pfam" id="PF24357">
    <property type="entry name" value="TMD0_ABC"/>
    <property type="match status" value="1"/>
</dbReference>
<evidence type="ECO:0000259" key="14">
    <source>
        <dbReference type="PROSITE" id="PS50929"/>
    </source>
</evidence>
<sequence>MGADEDLCGTHPWGPWEDGNLTLCFQDVVLGGVFFAFIALFGSYRLIEIRRSFPLRFDLPTTWVFVAKFLVCLAVAGIAVSRTFITLFIDSAEPYELLSDGMIAAGWIYASAIYMVEYSRGLPNNWVLRGWWLLAFIFGAVRLQTVVVLIEDYGWEWDYNVFFVDFGLYTVISILGLWFHEVPVTAQFERLSQDEAEKLPLAYKSLLHKGEERFIDGGGPCPEDSANILSRFTFWWFDDLLYFGFDHALAMEDLHELCKQDQSPVIAAAYEAAWDKQLQRQKPSLARALFASFGWQFAFAGVYKLINDVAVFGGPLLLSAIVAFIQDNEDPMWYGLLLAALMLLSSAVQSIASHQYFHIGFRVGMKIRAALVMAVYRKAFKMSGAARQQSTVGEIVNHMSLDAQRLMDLVPYLHMVWSALFQIGVSLGLLWRVVGVSTLGGLAVMILLIPVNAVLARWLGSIQKEMMKHKDARNKIVNEVLQGIRVIKFFACISERLNASLRREDSFREKVGGVRNAEMATLRKSAYLRAVSSFFWTVTPLLVSVVTFTMYSLLDNTLDAATAFTALSLFNVISSLVEANVSVKRMQKYLLAEEVDPFAVERKPRSEDAQATREYTKKSKRKSRKSARSGDAPVAIEIRDGEFQWDQKTAEPTLKDINITIREGELVAVVGAVGSGKSSLLAALLGDIKKNRGKVTVRGDVALVTQQAWIQNATLKDNILYGSEYDHERYEEVVRCCELAPDIAMLPAGDMTEIGEKGINLSGGQKQRVSIARAVYANRDVYLLDDPLSAVDEHVGKAIFDNCVAGELDGKTRVLVTHQLQFLHQADQIIVLKDGRIAEMGSYADLMQDGKEFASLIKTHVKDSKAKDNAEEEEADEEEEATGKDKKYHTPPHSSPQTHKLDDDDEDDDDDDDDGDSHLHLFDRAKGEDKEKEEKKKDKMMSVEEREEGSVSWRVYWEYIVALGGIVLVSLILAAYISDQGSSIMSNWWLSYWSDNESKNSVWFYLGIYAAIGGGNTLFVLIRSILFAYGGLNSAKSLHEKLLHRILRAPMAFFDTTPVGRILNRFSKDIYVIDEMLPRTMGVGIMVVIAMVTPFFLCAFIPLGFVYHYMQQYYIRSSRELKRLDSISRSPIYAHFSETLAGISTIRSYDQEERFVTENQRKLDENQKAYFASVVANRWLGIRVEFIGTCVVSLAALFAVLERDNIDPGMAGLSLTYALNITGVLNWVVRMSTEAETQLVSVERVIQYMKVETEAPAVVLETLPPRSWPEKGAIDFKNVKLRYRPELDLVLKGINVSIKPKEKVGVVGRTGAGKRHTTSPSNPPSLMLALFRLVEAAEGVVEIDGVNIATLGLDTLRSRLSIIPQDPTLFTGTIRSNLDPFEKYTDEEIWYALEKVHLKEAVQAMGGIDSAVSEFGENLSVGQRQLMCLGRALLRRAKILVMDEATAAVDYETDRLIQETIREEFVDVTVLTIAHRIQTIIDYDRVLVLDKGLVVEFENPTQLLQNPGSVFYSMVHASGTTEH</sequence>
<keyword evidence="5 12" id="KW-0812">Transmembrane</keyword>
<dbReference type="InterPro" id="IPR050173">
    <property type="entry name" value="ABC_transporter_C-like"/>
</dbReference>
<dbReference type="InterPro" id="IPR003593">
    <property type="entry name" value="AAA+_ATPase"/>
</dbReference>
<dbReference type="CDD" id="cd18603">
    <property type="entry name" value="ABC_6TM_MRP1_2_3_6_D2_like"/>
    <property type="match status" value="1"/>
</dbReference>
<dbReference type="PANTHER" id="PTHR24223:SF443">
    <property type="entry name" value="MULTIDRUG-RESISTANCE LIKE PROTEIN 1, ISOFORM I"/>
    <property type="match status" value="1"/>
</dbReference>
<keyword evidence="16" id="KW-1185">Reference proteome</keyword>
<keyword evidence="4" id="KW-0926">Vacuole</keyword>
<dbReference type="FunFam" id="3.40.50.300:FF:000997">
    <property type="entry name" value="Multidrug resistance-associated protein 1"/>
    <property type="match status" value="1"/>
</dbReference>
<keyword evidence="3" id="KW-0813">Transport</keyword>
<keyword evidence="10 12" id="KW-0472">Membrane</keyword>
<feature type="transmembrane region" description="Helical" evidence="12">
    <location>
        <begin position="533"/>
        <end position="554"/>
    </location>
</feature>
<dbReference type="VEuPathDB" id="AmoebaDB:ACA1_076930"/>
<feature type="transmembrane region" description="Helical" evidence="12">
    <location>
        <begin position="409"/>
        <end position="433"/>
    </location>
</feature>
<feature type="transmembrane region" description="Helical" evidence="12">
    <location>
        <begin position="1180"/>
        <end position="1199"/>
    </location>
</feature>
<accession>L8GL88</accession>
<name>L8GL88_ACACF</name>
<keyword evidence="6" id="KW-0677">Repeat</keyword>
<feature type="transmembrane region" description="Helical" evidence="12">
    <location>
        <begin position="1002"/>
        <end position="1026"/>
    </location>
</feature>
<feature type="transmembrane region" description="Helical" evidence="12">
    <location>
        <begin position="20"/>
        <end position="42"/>
    </location>
</feature>